<dbReference type="OrthoDB" id="66063at2"/>
<organism evidence="4 5">
    <name type="scientific">Deinococcus hopiensis KR-140</name>
    <dbReference type="NCBI Taxonomy" id="695939"/>
    <lineage>
        <taxon>Bacteria</taxon>
        <taxon>Thermotogati</taxon>
        <taxon>Deinococcota</taxon>
        <taxon>Deinococci</taxon>
        <taxon>Deinococcales</taxon>
        <taxon>Deinococcaceae</taxon>
        <taxon>Deinococcus</taxon>
    </lineage>
</organism>
<evidence type="ECO:0000256" key="1">
    <source>
        <dbReference type="SAM" id="MobiDB-lite"/>
    </source>
</evidence>
<proteinExistence type="predicted"/>
<dbReference type="Proteomes" id="UP000192582">
    <property type="component" value="Unassembled WGS sequence"/>
</dbReference>
<dbReference type="RefSeq" id="WP_084049833.1">
    <property type="nucleotide sequence ID" value="NZ_FWWU01000009.1"/>
</dbReference>
<keyword evidence="2" id="KW-1133">Transmembrane helix</keyword>
<keyword evidence="2" id="KW-0812">Transmembrane</keyword>
<evidence type="ECO:0000313" key="4">
    <source>
        <dbReference type="EMBL" id="SMB94924.1"/>
    </source>
</evidence>
<dbReference type="EMBL" id="FWWU01000009">
    <property type="protein sequence ID" value="SMB94924.1"/>
    <property type="molecule type" value="Genomic_DNA"/>
</dbReference>
<gene>
    <name evidence="4" type="ORF">SAMN00790413_02601</name>
</gene>
<name>A0A1W1VPT7_9DEIO</name>
<dbReference type="STRING" id="695939.SAMN00790413_02601"/>
<feature type="domain" description="PilN biogenesis protein dimerization" evidence="3">
    <location>
        <begin position="97"/>
        <end position="197"/>
    </location>
</feature>
<keyword evidence="5" id="KW-1185">Reference proteome</keyword>
<protein>
    <submittedName>
        <fullName evidence="4">Type IV pilus assembly protein PilN</fullName>
    </submittedName>
</protein>
<evidence type="ECO:0000256" key="2">
    <source>
        <dbReference type="SAM" id="Phobius"/>
    </source>
</evidence>
<sequence length="243" mass="25650">MVEINLLPQQERRSNQPDGWRYGMYALLPLTAVAILIPEVLVGNQLRALHREQDSLNGDIAALTPLKQEYDSLMAQQRSLESVTGVARQLRDSKTYWTNDVAAFSAQLPRSNGVAITSLNMKSLEPTALATLQQNGIYAGKNVVREIALTGTALSQQSVVNFLKAYENSPSFGVNFQGLQRDTTASRYTFTASVGLVNTAANPGTAPGTTPAGTTPAGTTSSGTTGAAAPAPQASAPGGTNVR</sequence>
<evidence type="ECO:0000313" key="5">
    <source>
        <dbReference type="Proteomes" id="UP000192582"/>
    </source>
</evidence>
<reference evidence="4 5" key="1">
    <citation type="submission" date="2017-04" db="EMBL/GenBank/DDBJ databases">
        <authorList>
            <person name="Afonso C.L."/>
            <person name="Miller P.J."/>
            <person name="Scott M.A."/>
            <person name="Spackman E."/>
            <person name="Goraichik I."/>
            <person name="Dimitrov K.M."/>
            <person name="Suarez D.L."/>
            <person name="Swayne D.E."/>
        </authorList>
    </citation>
    <scope>NUCLEOTIDE SEQUENCE [LARGE SCALE GENOMIC DNA]</scope>
    <source>
        <strain evidence="4 5">KR-140</strain>
    </source>
</reference>
<keyword evidence="2" id="KW-0472">Membrane</keyword>
<dbReference type="PANTHER" id="PTHR40278">
    <property type="entry name" value="DNA UTILIZATION PROTEIN HOFN"/>
    <property type="match status" value="1"/>
</dbReference>
<feature type="region of interest" description="Disordered" evidence="1">
    <location>
        <begin position="200"/>
        <end position="243"/>
    </location>
</feature>
<dbReference type="Gene3D" id="3.30.70.2830">
    <property type="match status" value="1"/>
</dbReference>
<dbReference type="InterPro" id="IPR040888">
    <property type="entry name" value="PilN_bio_d"/>
</dbReference>
<evidence type="ECO:0000259" key="3">
    <source>
        <dbReference type="Pfam" id="PF18222"/>
    </source>
</evidence>
<dbReference type="Pfam" id="PF18222">
    <property type="entry name" value="PilN_bio_d"/>
    <property type="match status" value="1"/>
</dbReference>
<dbReference type="AlphaFoldDB" id="A0A1W1VPT7"/>
<feature type="transmembrane region" description="Helical" evidence="2">
    <location>
        <begin position="22"/>
        <end position="42"/>
    </location>
</feature>
<accession>A0A1W1VPT7</accession>
<dbReference type="PANTHER" id="PTHR40278:SF1">
    <property type="entry name" value="DNA UTILIZATION PROTEIN HOFN"/>
    <property type="match status" value="1"/>
</dbReference>
<dbReference type="InterPro" id="IPR052534">
    <property type="entry name" value="Extracell_DNA_Util/SecSys_Comp"/>
</dbReference>